<dbReference type="InterPro" id="IPR036061">
    <property type="entry name" value="CheW-like_dom_sf"/>
</dbReference>
<dbReference type="Pfam" id="PF01584">
    <property type="entry name" value="CheW"/>
    <property type="match status" value="1"/>
</dbReference>
<gene>
    <name evidence="2" type="ORF">B1A_16492</name>
</gene>
<name>T1AH26_9ZZZZ</name>
<evidence type="ECO:0000313" key="2">
    <source>
        <dbReference type="EMBL" id="EQD40304.1"/>
    </source>
</evidence>
<comment type="caution">
    <text evidence="2">The sequence shown here is derived from an EMBL/GenBank/DDBJ whole genome shotgun (WGS) entry which is preliminary data.</text>
</comment>
<feature type="domain" description="CheW-like" evidence="1">
    <location>
        <begin position="1"/>
        <end position="85"/>
    </location>
</feature>
<organism evidence="2">
    <name type="scientific">mine drainage metagenome</name>
    <dbReference type="NCBI Taxonomy" id="410659"/>
    <lineage>
        <taxon>unclassified sequences</taxon>
        <taxon>metagenomes</taxon>
        <taxon>ecological metagenomes</taxon>
    </lineage>
</organism>
<protein>
    <submittedName>
        <fullName evidence="2">CheW protein</fullName>
    </submittedName>
</protein>
<dbReference type="EMBL" id="AUZX01012125">
    <property type="protein sequence ID" value="EQD40304.1"/>
    <property type="molecule type" value="Genomic_DNA"/>
</dbReference>
<dbReference type="GO" id="GO:0006935">
    <property type="term" value="P:chemotaxis"/>
    <property type="evidence" value="ECO:0007669"/>
    <property type="project" value="InterPro"/>
</dbReference>
<sequence>IDLRRQLALPERSDGSLPLNVVVRTEDGPVSLLVDEIGDVVDIDESTWEATPPTLGVGIGDLVQGVYKLQNELLLVFSLLIALLM</sequence>
<reference evidence="2" key="2">
    <citation type="journal article" date="2014" name="ISME J.">
        <title>Microbial stratification in low pH oxic and suboxic macroscopic growths along an acid mine drainage.</title>
        <authorList>
            <person name="Mendez-Garcia C."/>
            <person name="Mesa V."/>
            <person name="Sprenger R.R."/>
            <person name="Richter M."/>
            <person name="Diez M.S."/>
            <person name="Solano J."/>
            <person name="Bargiela R."/>
            <person name="Golyshina O.V."/>
            <person name="Manteca A."/>
            <person name="Ramos J.L."/>
            <person name="Gallego J.R."/>
            <person name="Llorente I."/>
            <person name="Martins Dos Santos V.A."/>
            <person name="Jensen O.N."/>
            <person name="Pelaez A.I."/>
            <person name="Sanchez J."/>
            <person name="Ferrer M."/>
        </authorList>
    </citation>
    <scope>NUCLEOTIDE SEQUENCE</scope>
</reference>
<dbReference type="InterPro" id="IPR002545">
    <property type="entry name" value="CheW-lke_dom"/>
</dbReference>
<dbReference type="PROSITE" id="PS50851">
    <property type="entry name" value="CHEW"/>
    <property type="match status" value="1"/>
</dbReference>
<dbReference type="Gene3D" id="2.40.50.180">
    <property type="entry name" value="CheA-289, Domain 4"/>
    <property type="match status" value="1"/>
</dbReference>
<dbReference type="AlphaFoldDB" id="T1AH26"/>
<feature type="non-terminal residue" evidence="2">
    <location>
        <position position="1"/>
    </location>
</feature>
<proteinExistence type="predicted"/>
<dbReference type="SUPFAM" id="SSF50341">
    <property type="entry name" value="CheW-like"/>
    <property type="match status" value="1"/>
</dbReference>
<dbReference type="GO" id="GO:0007165">
    <property type="term" value="P:signal transduction"/>
    <property type="evidence" value="ECO:0007669"/>
    <property type="project" value="InterPro"/>
</dbReference>
<reference evidence="2" key="1">
    <citation type="submission" date="2013-08" db="EMBL/GenBank/DDBJ databases">
        <authorList>
            <person name="Mendez C."/>
            <person name="Richter M."/>
            <person name="Ferrer M."/>
            <person name="Sanchez J."/>
        </authorList>
    </citation>
    <scope>NUCLEOTIDE SEQUENCE</scope>
</reference>
<dbReference type="Gene3D" id="2.30.30.40">
    <property type="entry name" value="SH3 Domains"/>
    <property type="match status" value="1"/>
</dbReference>
<accession>T1AH26</accession>
<evidence type="ECO:0000259" key="1">
    <source>
        <dbReference type="PROSITE" id="PS50851"/>
    </source>
</evidence>